<feature type="signal peptide" evidence="7">
    <location>
        <begin position="1"/>
        <end position="23"/>
    </location>
</feature>
<comment type="similarity">
    <text evidence="1 6">Belongs to the glycosyl hydrolase 43 family.</text>
</comment>
<keyword evidence="9" id="KW-1185">Reference proteome</keyword>
<reference evidence="8 9" key="1">
    <citation type="submission" date="2016-10" db="EMBL/GenBank/DDBJ databases">
        <authorList>
            <person name="de Groot N.N."/>
        </authorList>
    </citation>
    <scope>NUCLEOTIDE SEQUENCE [LARGE SCALE GENOMIC DNA]</scope>
    <source>
        <strain evidence="8 9">RK1</strain>
    </source>
</reference>
<dbReference type="Pfam" id="PF04616">
    <property type="entry name" value="Glyco_hydro_43"/>
    <property type="match status" value="1"/>
</dbReference>
<feature type="site" description="Important for catalytic activity, responsible for pKa modulation of the active site Glu and correct orientation of both the proton donor and substrate" evidence="5">
    <location>
        <position position="153"/>
    </location>
</feature>
<dbReference type="InterPro" id="IPR051795">
    <property type="entry name" value="Glycosyl_Hydrlase_43"/>
</dbReference>
<dbReference type="Gene3D" id="2.60.120.200">
    <property type="match status" value="1"/>
</dbReference>
<accession>A0A1I3KV32</accession>
<evidence type="ECO:0000256" key="1">
    <source>
        <dbReference type="ARBA" id="ARBA00009865"/>
    </source>
</evidence>
<keyword evidence="2 6" id="KW-0378">Hydrolase</keyword>
<protein>
    <submittedName>
        <fullName evidence="8">Beta-xylosidase</fullName>
    </submittedName>
</protein>
<dbReference type="Proteomes" id="UP000198670">
    <property type="component" value="Unassembled WGS sequence"/>
</dbReference>
<dbReference type="PROSITE" id="PS51257">
    <property type="entry name" value="PROKAR_LIPOPROTEIN"/>
    <property type="match status" value="1"/>
</dbReference>
<evidence type="ECO:0000256" key="7">
    <source>
        <dbReference type="SAM" id="SignalP"/>
    </source>
</evidence>
<evidence type="ECO:0000313" key="9">
    <source>
        <dbReference type="Proteomes" id="UP000198670"/>
    </source>
</evidence>
<dbReference type="InterPro" id="IPR013320">
    <property type="entry name" value="ConA-like_dom_sf"/>
</dbReference>
<sequence>MKTTLLYLALILFIAGGCTNSQSTRQQDETIAIVNPVLPGDHPDPTVIKIGDTYWASATSNEWAPLFPIYKSTDLINWELASYAFADLPPWARNNFWAPELAYDEAQNKVYLYYTARDKSTGRLAVAVASASSPEGPYVDHGPLVSQELGSIDAFEVKDDDGKIYLLWKEDGNSKGQPTPMWAQEINPERTALLGDKHQLFTNDSEWEGRLVEGISVFRHNGYYYATYSAGACCEVTCNYKTGVARAKQLLGPWEKYDRNPVLVDNDDWKCAGHGTVVERGGNFYYLYHAYNQAGSVYVGREGVLEKINWTSDGWPVFANNASYDRDAASSDYSDDFTAMTPAWRWRVNQPAEYTTGNEGLSLTTSQANDGIGSLLVQPITSINYEVMAHVAANTTDDQSGASIAMVGGANNRFGAPIAGIGIGVFGKEVRVWRIAKDDVQLLQTLPLTEGAGTVALKMAVSDGHMVDFYWNEGDDKWQAGLQNYDAAPLVPWGMGFRIGLAARGNNKPVTISHFEIKNFDASQTKR</sequence>
<gene>
    <name evidence="8" type="ORF">SAMN05444682_105310</name>
</gene>
<evidence type="ECO:0000256" key="2">
    <source>
        <dbReference type="ARBA" id="ARBA00022801"/>
    </source>
</evidence>
<organism evidence="8 9">
    <name type="scientific">Parapedobacter indicus</name>
    <dbReference type="NCBI Taxonomy" id="1477437"/>
    <lineage>
        <taxon>Bacteria</taxon>
        <taxon>Pseudomonadati</taxon>
        <taxon>Bacteroidota</taxon>
        <taxon>Sphingobacteriia</taxon>
        <taxon>Sphingobacteriales</taxon>
        <taxon>Sphingobacteriaceae</taxon>
        <taxon>Parapedobacter</taxon>
    </lineage>
</organism>
<feature type="active site" description="Proton donor" evidence="4">
    <location>
        <position position="213"/>
    </location>
</feature>
<feature type="active site" description="Proton acceptor" evidence="4">
    <location>
        <position position="44"/>
    </location>
</feature>
<keyword evidence="7" id="KW-0732">Signal</keyword>
<name>A0A1I3KV32_9SPHI</name>
<evidence type="ECO:0000313" key="8">
    <source>
        <dbReference type="EMBL" id="SFI76230.1"/>
    </source>
</evidence>
<proteinExistence type="inferred from homology"/>
<dbReference type="OrthoDB" id="9801455at2"/>
<dbReference type="RefSeq" id="WP_090627120.1">
    <property type="nucleotide sequence ID" value="NZ_FOQO01000005.1"/>
</dbReference>
<evidence type="ECO:0000256" key="5">
    <source>
        <dbReference type="PIRSR" id="PIRSR606710-2"/>
    </source>
</evidence>
<dbReference type="EMBL" id="FOQO01000005">
    <property type="protein sequence ID" value="SFI76230.1"/>
    <property type="molecule type" value="Genomic_DNA"/>
</dbReference>
<dbReference type="CDD" id="cd08999">
    <property type="entry name" value="GH43_ABN-like"/>
    <property type="match status" value="1"/>
</dbReference>
<dbReference type="InterPro" id="IPR006710">
    <property type="entry name" value="Glyco_hydro_43"/>
</dbReference>
<feature type="chain" id="PRO_5011601035" evidence="7">
    <location>
        <begin position="24"/>
        <end position="527"/>
    </location>
</feature>
<dbReference type="GO" id="GO:0004553">
    <property type="term" value="F:hydrolase activity, hydrolyzing O-glycosyl compounds"/>
    <property type="evidence" value="ECO:0007669"/>
    <property type="project" value="InterPro"/>
</dbReference>
<dbReference type="PANTHER" id="PTHR42812:SF5">
    <property type="entry name" value="ENDO-ARABINASE"/>
    <property type="match status" value="1"/>
</dbReference>
<dbReference type="AlphaFoldDB" id="A0A1I3KV32"/>
<keyword evidence="3 6" id="KW-0326">Glycosidase</keyword>
<evidence type="ECO:0000256" key="4">
    <source>
        <dbReference type="PIRSR" id="PIRSR606710-1"/>
    </source>
</evidence>
<dbReference type="STRING" id="1477437.SAMN05444682_105310"/>
<evidence type="ECO:0000256" key="3">
    <source>
        <dbReference type="ARBA" id="ARBA00023295"/>
    </source>
</evidence>
<dbReference type="SUPFAM" id="SSF49899">
    <property type="entry name" value="Concanavalin A-like lectins/glucanases"/>
    <property type="match status" value="1"/>
</dbReference>
<dbReference type="GO" id="GO:0005975">
    <property type="term" value="P:carbohydrate metabolic process"/>
    <property type="evidence" value="ECO:0007669"/>
    <property type="project" value="InterPro"/>
</dbReference>
<dbReference type="Gene3D" id="2.115.10.20">
    <property type="entry name" value="Glycosyl hydrolase domain, family 43"/>
    <property type="match status" value="1"/>
</dbReference>
<evidence type="ECO:0000256" key="6">
    <source>
        <dbReference type="RuleBase" id="RU361187"/>
    </source>
</evidence>
<dbReference type="PANTHER" id="PTHR42812">
    <property type="entry name" value="BETA-XYLOSIDASE"/>
    <property type="match status" value="1"/>
</dbReference>
<dbReference type="InterPro" id="IPR023296">
    <property type="entry name" value="Glyco_hydro_beta-prop_sf"/>
</dbReference>
<dbReference type="SUPFAM" id="SSF75005">
    <property type="entry name" value="Arabinanase/levansucrase/invertase"/>
    <property type="match status" value="1"/>
</dbReference>